<evidence type="ECO:0000313" key="1">
    <source>
        <dbReference type="EMBL" id="EBM3646123.1"/>
    </source>
</evidence>
<proteinExistence type="predicted"/>
<dbReference type="AlphaFoldDB" id="A0A5T5YET4"/>
<protein>
    <submittedName>
        <fullName evidence="1">Uncharacterized protein</fullName>
    </submittedName>
</protein>
<gene>
    <name evidence="1" type="ORF">DXW22_12395</name>
</gene>
<name>A0A5T5YET4_SALER</name>
<reference evidence="1" key="1">
    <citation type="submission" date="2018-08" db="EMBL/GenBank/DDBJ databases">
        <authorList>
            <consortium name="PulseNet: The National Subtyping Network for Foodborne Disease Surveillance"/>
            <person name="Tarr C.L."/>
            <person name="Trees E."/>
            <person name="Katz L.S."/>
            <person name="Carleton-Romer H.A."/>
            <person name="Stroika S."/>
            <person name="Kucerova Z."/>
            <person name="Roache K.F."/>
            <person name="Sabol A.L."/>
            <person name="Besser J."/>
            <person name="Gerner-Smidt P."/>
        </authorList>
    </citation>
    <scope>NUCLEOTIDE SEQUENCE</scope>
    <source>
        <strain evidence="1">PNUSAS048855</strain>
    </source>
</reference>
<accession>A0A5T5YET4</accession>
<dbReference type="EMBL" id="AAGCHW010000029">
    <property type="protein sequence ID" value="EBM3646123.1"/>
    <property type="molecule type" value="Genomic_DNA"/>
</dbReference>
<organism evidence="1">
    <name type="scientific">Salmonella enterica</name>
    <name type="common">Salmonella choleraesuis</name>
    <dbReference type="NCBI Taxonomy" id="28901"/>
    <lineage>
        <taxon>Bacteria</taxon>
        <taxon>Pseudomonadati</taxon>
        <taxon>Pseudomonadota</taxon>
        <taxon>Gammaproteobacteria</taxon>
        <taxon>Enterobacterales</taxon>
        <taxon>Enterobacteriaceae</taxon>
        <taxon>Salmonella</taxon>
    </lineage>
</organism>
<sequence length="111" mass="13133">MLKNFIQEFFSPVQLIRALGLRLRYTFPQFVAVLRRDEWVESFTGLFRLRTRTCQTDGRFYSTVERQMSQGDKRIHVVAHFGPVYSLKEAQQRASTELVRIARLEILKPQI</sequence>
<comment type="caution">
    <text evidence="1">The sequence shown here is derived from an EMBL/GenBank/DDBJ whole genome shotgun (WGS) entry which is preliminary data.</text>
</comment>